<proteinExistence type="predicted"/>
<evidence type="ECO:0000313" key="2">
    <source>
        <dbReference type="EMBL" id="PKH88520.1"/>
    </source>
</evidence>
<comment type="caution">
    <text evidence="2">The sequence shown here is derived from an EMBL/GenBank/DDBJ whole genome shotgun (WGS) entry which is preliminary data.</text>
</comment>
<protein>
    <submittedName>
        <fullName evidence="2">Uncharacterized protein</fullName>
    </submittedName>
</protein>
<organism evidence="2 3">
    <name type="scientific">Punica granatum</name>
    <name type="common">Pomegranate</name>
    <dbReference type="NCBI Taxonomy" id="22663"/>
    <lineage>
        <taxon>Eukaryota</taxon>
        <taxon>Viridiplantae</taxon>
        <taxon>Streptophyta</taxon>
        <taxon>Embryophyta</taxon>
        <taxon>Tracheophyta</taxon>
        <taxon>Spermatophyta</taxon>
        <taxon>Magnoliopsida</taxon>
        <taxon>eudicotyledons</taxon>
        <taxon>Gunneridae</taxon>
        <taxon>Pentapetalae</taxon>
        <taxon>rosids</taxon>
        <taxon>malvids</taxon>
        <taxon>Myrtales</taxon>
        <taxon>Lythraceae</taxon>
        <taxon>Punica</taxon>
    </lineage>
</organism>
<evidence type="ECO:0000313" key="3">
    <source>
        <dbReference type="Proteomes" id="UP000233551"/>
    </source>
</evidence>
<evidence type="ECO:0000256" key="1">
    <source>
        <dbReference type="SAM" id="MobiDB-lite"/>
    </source>
</evidence>
<dbReference type="EMBL" id="PGOL01044006">
    <property type="protein sequence ID" value="PKH88520.1"/>
    <property type="molecule type" value="Genomic_DNA"/>
</dbReference>
<feature type="compositionally biased region" description="Low complexity" evidence="1">
    <location>
        <begin position="68"/>
        <end position="87"/>
    </location>
</feature>
<sequence length="87" mass="9572">MKKKERMQFSYHSVYVNPLNLNDDPEHDRSSTQDPALDNKENVTPNKKKSVPMLGDKENSAPAPTNGSSAALKKPSSPSKCLSSDKL</sequence>
<dbReference type="Proteomes" id="UP000233551">
    <property type="component" value="Unassembled WGS sequence"/>
</dbReference>
<dbReference type="AlphaFoldDB" id="A0A2I0H1F5"/>
<name>A0A2I0H1F5_PUNGR</name>
<keyword evidence="3" id="KW-1185">Reference proteome</keyword>
<feature type="non-terminal residue" evidence="2">
    <location>
        <position position="87"/>
    </location>
</feature>
<accession>A0A2I0H1F5</accession>
<reference evidence="2 3" key="1">
    <citation type="submission" date="2017-11" db="EMBL/GenBank/DDBJ databases">
        <title>De-novo sequencing of pomegranate (Punica granatum L.) genome.</title>
        <authorList>
            <person name="Akparov Z."/>
            <person name="Amiraslanov A."/>
            <person name="Hajiyeva S."/>
            <person name="Abbasov M."/>
            <person name="Kaur K."/>
            <person name="Hamwieh A."/>
            <person name="Solovyev V."/>
            <person name="Salamov A."/>
            <person name="Braich B."/>
            <person name="Kosarev P."/>
            <person name="Mahmoud A."/>
            <person name="Hajiyev E."/>
            <person name="Babayeva S."/>
            <person name="Izzatullayeva V."/>
            <person name="Mammadov A."/>
            <person name="Mammadov A."/>
            <person name="Sharifova S."/>
            <person name="Ojaghi J."/>
            <person name="Eynullazada K."/>
            <person name="Bayramov B."/>
            <person name="Abdulazimova A."/>
            <person name="Shahmuradov I."/>
        </authorList>
    </citation>
    <scope>NUCLEOTIDE SEQUENCE [LARGE SCALE GENOMIC DNA]</scope>
    <source>
        <strain evidence="3">cv. AG2017</strain>
        <tissue evidence="2">Leaf</tissue>
    </source>
</reference>
<feature type="region of interest" description="Disordered" evidence="1">
    <location>
        <begin position="17"/>
        <end position="87"/>
    </location>
</feature>
<feature type="compositionally biased region" description="Basic and acidic residues" evidence="1">
    <location>
        <begin position="24"/>
        <end position="41"/>
    </location>
</feature>
<gene>
    <name evidence="2" type="ORF">CRG98_049976</name>
</gene>